<dbReference type="InterPro" id="IPR020084">
    <property type="entry name" value="NUDIX_hydrolase_CS"/>
</dbReference>
<dbReference type="RefSeq" id="WP_091816712.1">
    <property type="nucleotide sequence ID" value="NZ_FNNE01000011.1"/>
</dbReference>
<feature type="binding site" evidence="17">
    <location>
        <position position="27"/>
    </location>
    <ligand>
        <name>8-oxo-dGTP</name>
        <dbReference type="ChEBI" id="CHEBI:77896"/>
    </ligand>
</feature>
<feature type="domain" description="Nudix hydrolase" evidence="19">
    <location>
        <begin position="1"/>
        <end position="131"/>
    </location>
</feature>
<keyword evidence="7" id="KW-0378">Hydrolase</keyword>
<evidence type="ECO:0000259" key="19">
    <source>
        <dbReference type="PROSITE" id="PS51462"/>
    </source>
</evidence>
<dbReference type="Proteomes" id="UP000199675">
    <property type="component" value="Unassembled WGS sequence"/>
</dbReference>
<protein>
    <recommendedName>
        <fullName evidence="13">8-oxo-dGTP diphosphatase</fullName>
        <ecNumber evidence="12">3.6.1.55</ecNumber>
    </recommendedName>
    <alternativeName>
        <fullName evidence="16">7,8-dihydro-8-oxoguanine-triphosphatase</fullName>
    </alternativeName>
    <alternativeName>
        <fullName evidence="15">Mutator protein MutT</fullName>
    </alternativeName>
    <alternativeName>
        <fullName evidence="14">dGTP pyrophosphohydrolase</fullName>
    </alternativeName>
</protein>
<dbReference type="EMBL" id="FNNE01000011">
    <property type="protein sequence ID" value="SDX57998.1"/>
    <property type="molecule type" value="Genomic_DNA"/>
</dbReference>
<evidence type="ECO:0000256" key="17">
    <source>
        <dbReference type="PIRSR" id="PIRSR603561-1"/>
    </source>
</evidence>
<dbReference type="PRINTS" id="PR00502">
    <property type="entry name" value="NUDIXFAMILY"/>
</dbReference>
<keyword evidence="3" id="KW-0515">Mutator protein</keyword>
<gene>
    <name evidence="20" type="ORF">SAMN04487960_11140</name>
</gene>
<comment type="similarity">
    <text evidence="2">Belongs to the Nudix hydrolase family.</text>
</comment>
<accession>A0A1H3CVS0</accession>
<dbReference type="InterPro" id="IPR015797">
    <property type="entry name" value="NUDIX_hydrolase-like_dom_sf"/>
</dbReference>
<dbReference type="GO" id="GO:0035539">
    <property type="term" value="F:8-oxo-7,8-dihydrodeoxyguanosine triphosphate pyrophosphatase activity"/>
    <property type="evidence" value="ECO:0007669"/>
    <property type="project" value="UniProtKB-EC"/>
</dbReference>
<dbReference type="InterPro" id="IPR013785">
    <property type="entry name" value="Aldolase_TIM"/>
</dbReference>
<feature type="binding site" evidence="18">
    <location>
        <position position="36"/>
    </location>
    <ligand>
        <name>Mg(2+)</name>
        <dbReference type="ChEBI" id="CHEBI:18420"/>
    </ligand>
</feature>
<evidence type="ECO:0000256" key="3">
    <source>
        <dbReference type="ARBA" id="ARBA00022457"/>
    </source>
</evidence>
<evidence type="ECO:0000313" key="20">
    <source>
        <dbReference type="EMBL" id="SDX57998.1"/>
    </source>
</evidence>
<feature type="binding site" evidence="17">
    <location>
        <position position="120"/>
    </location>
    <ligand>
        <name>8-oxo-dGTP</name>
        <dbReference type="ChEBI" id="CHEBI:77896"/>
    </ligand>
</feature>
<keyword evidence="9" id="KW-0234">DNA repair</keyword>
<evidence type="ECO:0000256" key="11">
    <source>
        <dbReference type="ARBA" id="ARBA00036904"/>
    </source>
</evidence>
<evidence type="ECO:0000256" key="9">
    <source>
        <dbReference type="ARBA" id="ARBA00023204"/>
    </source>
</evidence>
<dbReference type="GO" id="GO:0044716">
    <property type="term" value="F:8-oxo-GDP phosphatase activity"/>
    <property type="evidence" value="ECO:0007669"/>
    <property type="project" value="TreeGrafter"/>
</dbReference>
<dbReference type="GO" id="GO:0006281">
    <property type="term" value="P:DNA repair"/>
    <property type="evidence" value="ECO:0007669"/>
    <property type="project" value="UniProtKB-KW"/>
</dbReference>
<evidence type="ECO:0000256" key="1">
    <source>
        <dbReference type="ARBA" id="ARBA00001946"/>
    </source>
</evidence>
<dbReference type="PANTHER" id="PTHR47707:SF1">
    <property type="entry name" value="NUDIX HYDROLASE FAMILY PROTEIN"/>
    <property type="match status" value="1"/>
</dbReference>
<evidence type="ECO:0000256" key="14">
    <source>
        <dbReference type="ARBA" id="ARBA00041592"/>
    </source>
</evidence>
<comment type="cofactor">
    <cofactor evidence="1 18">
        <name>Mg(2+)</name>
        <dbReference type="ChEBI" id="CHEBI:18420"/>
    </cofactor>
</comment>
<comment type="catalytic activity">
    <reaction evidence="11">
        <text>8-oxo-GTP + H2O = 8-oxo-GMP + diphosphate + H(+)</text>
        <dbReference type="Rhea" id="RHEA:67616"/>
        <dbReference type="ChEBI" id="CHEBI:15377"/>
        <dbReference type="ChEBI" id="CHEBI:15378"/>
        <dbReference type="ChEBI" id="CHEBI:33019"/>
        <dbReference type="ChEBI" id="CHEBI:143553"/>
        <dbReference type="ChEBI" id="CHEBI:145694"/>
    </reaction>
</comment>
<dbReference type="OrthoDB" id="9810648at2"/>
<evidence type="ECO:0000256" key="4">
    <source>
        <dbReference type="ARBA" id="ARBA00022705"/>
    </source>
</evidence>
<dbReference type="GO" id="GO:0046872">
    <property type="term" value="F:metal ion binding"/>
    <property type="evidence" value="ECO:0007669"/>
    <property type="project" value="UniProtKB-KW"/>
</dbReference>
<keyword evidence="5 18" id="KW-0479">Metal-binding</keyword>
<keyword evidence="8 18" id="KW-0460">Magnesium</keyword>
<dbReference type="InterPro" id="IPR022998">
    <property type="entry name" value="ThiamineP_synth_TenI"/>
</dbReference>
<evidence type="ECO:0000256" key="16">
    <source>
        <dbReference type="ARBA" id="ARBA00042798"/>
    </source>
</evidence>
<dbReference type="InterPro" id="IPR003561">
    <property type="entry name" value="Mutator_MutT"/>
</dbReference>
<feature type="binding site" evidence="17">
    <location>
        <position position="22"/>
    </location>
    <ligand>
        <name>8-oxo-dGTP</name>
        <dbReference type="ChEBI" id="CHEBI:77896"/>
    </ligand>
</feature>
<evidence type="ECO:0000256" key="8">
    <source>
        <dbReference type="ARBA" id="ARBA00022842"/>
    </source>
</evidence>
<dbReference type="GO" id="GO:0044715">
    <property type="term" value="F:8-oxo-dGDP phosphatase activity"/>
    <property type="evidence" value="ECO:0007669"/>
    <property type="project" value="TreeGrafter"/>
</dbReference>
<dbReference type="InterPro" id="IPR047127">
    <property type="entry name" value="MutT-like"/>
</dbReference>
<evidence type="ECO:0000256" key="15">
    <source>
        <dbReference type="ARBA" id="ARBA00041979"/>
    </source>
</evidence>
<dbReference type="STRING" id="488533.SAMN04487960_11140"/>
<dbReference type="Gene3D" id="3.90.79.10">
    <property type="entry name" value="Nucleoside Triphosphate Pyrophosphohydrolase"/>
    <property type="match status" value="1"/>
</dbReference>
<proteinExistence type="inferred from homology"/>
<evidence type="ECO:0000256" key="7">
    <source>
        <dbReference type="ARBA" id="ARBA00022801"/>
    </source>
</evidence>
<dbReference type="InterPro" id="IPR000086">
    <property type="entry name" value="NUDIX_hydrolase_dom"/>
</dbReference>
<evidence type="ECO:0000313" key="21">
    <source>
        <dbReference type="Proteomes" id="UP000199675"/>
    </source>
</evidence>
<dbReference type="PROSITE" id="PS51462">
    <property type="entry name" value="NUDIX"/>
    <property type="match status" value="1"/>
</dbReference>
<dbReference type="InterPro" id="IPR036206">
    <property type="entry name" value="ThiamineP_synth_sf"/>
</dbReference>
<dbReference type="SUPFAM" id="SSF55811">
    <property type="entry name" value="Nudix"/>
    <property type="match status" value="1"/>
</dbReference>
<dbReference type="Pfam" id="PF14815">
    <property type="entry name" value="NUDIX_4"/>
    <property type="match status" value="1"/>
</dbReference>
<keyword evidence="6" id="KW-0227">DNA damage</keyword>
<dbReference type="GO" id="GO:0009228">
    <property type="term" value="P:thiamine biosynthetic process"/>
    <property type="evidence" value="ECO:0007669"/>
    <property type="project" value="UniProtKB-KW"/>
</dbReference>
<dbReference type="InterPro" id="IPR020476">
    <property type="entry name" value="Nudix_hydrolase"/>
</dbReference>
<dbReference type="CDD" id="cd00564">
    <property type="entry name" value="TMP_TenI"/>
    <property type="match status" value="1"/>
</dbReference>
<evidence type="ECO:0000256" key="13">
    <source>
        <dbReference type="ARBA" id="ARBA00040794"/>
    </source>
</evidence>
<feature type="binding site" evidence="18">
    <location>
        <position position="56"/>
    </location>
    <ligand>
        <name>Mg(2+)</name>
        <dbReference type="ChEBI" id="CHEBI:18420"/>
    </ligand>
</feature>
<dbReference type="PROSITE" id="PS00893">
    <property type="entry name" value="NUDIX_BOX"/>
    <property type="match status" value="1"/>
</dbReference>
<organism evidence="20 21">
    <name type="scientific">Marinobacter mobilis</name>
    <dbReference type="NCBI Taxonomy" id="488533"/>
    <lineage>
        <taxon>Bacteria</taxon>
        <taxon>Pseudomonadati</taxon>
        <taxon>Pseudomonadota</taxon>
        <taxon>Gammaproteobacteria</taxon>
        <taxon>Pseudomonadales</taxon>
        <taxon>Marinobacteraceae</taxon>
        <taxon>Marinobacter</taxon>
    </lineage>
</organism>
<dbReference type="Gene3D" id="3.20.20.70">
    <property type="entry name" value="Aldolase class I"/>
    <property type="match status" value="1"/>
</dbReference>
<evidence type="ECO:0000256" key="10">
    <source>
        <dbReference type="ARBA" id="ARBA00035861"/>
    </source>
</evidence>
<evidence type="ECO:0000256" key="5">
    <source>
        <dbReference type="ARBA" id="ARBA00022723"/>
    </source>
</evidence>
<evidence type="ECO:0000256" key="18">
    <source>
        <dbReference type="PIRSR" id="PIRSR603561-2"/>
    </source>
</evidence>
<dbReference type="CDD" id="cd03425">
    <property type="entry name" value="NUDIX_MutT_NudA_like"/>
    <property type="match status" value="1"/>
</dbReference>
<evidence type="ECO:0000256" key="2">
    <source>
        <dbReference type="ARBA" id="ARBA00005582"/>
    </source>
</evidence>
<dbReference type="Pfam" id="PF02581">
    <property type="entry name" value="TMP-TENI"/>
    <property type="match status" value="1"/>
</dbReference>
<dbReference type="InterPro" id="IPR029119">
    <property type="entry name" value="MutY_C"/>
</dbReference>
<comment type="catalytic activity">
    <reaction evidence="10">
        <text>8-oxo-dGTP + H2O = 8-oxo-dGMP + diphosphate + H(+)</text>
        <dbReference type="Rhea" id="RHEA:31575"/>
        <dbReference type="ChEBI" id="CHEBI:15377"/>
        <dbReference type="ChEBI" id="CHEBI:15378"/>
        <dbReference type="ChEBI" id="CHEBI:33019"/>
        <dbReference type="ChEBI" id="CHEBI:63224"/>
        <dbReference type="ChEBI" id="CHEBI:77896"/>
        <dbReference type="EC" id="3.6.1.55"/>
    </reaction>
</comment>
<name>A0A1H3CVS0_9GAMM</name>
<dbReference type="GO" id="GO:0008413">
    <property type="term" value="F:8-oxo-7,8-dihydroguanosine triphosphate pyrophosphatase activity"/>
    <property type="evidence" value="ECO:0007669"/>
    <property type="project" value="InterPro"/>
</dbReference>
<dbReference type="EC" id="3.6.1.55" evidence="12"/>
<evidence type="ECO:0000256" key="6">
    <source>
        <dbReference type="ARBA" id="ARBA00022763"/>
    </source>
</evidence>
<dbReference type="NCBIfam" id="NF006530">
    <property type="entry name" value="PRK08999.1"/>
    <property type="match status" value="1"/>
</dbReference>
<keyword evidence="4" id="KW-0235">DNA replication</keyword>
<reference evidence="20 21" key="1">
    <citation type="submission" date="2016-10" db="EMBL/GenBank/DDBJ databases">
        <authorList>
            <person name="de Groot N.N."/>
        </authorList>
    </citation>
    <scope>NUCLEOTIDE SEQUENCE [LARGE SCALE GENOMIC DNA]</scope>
    <source>
        <strain evidence="20 21">CGMCC 1.7059</strain>
    </source>
</reference>
<evidence type="ECO:0000256" key="12">
    <source>
        <dbReference type="ARBA" id="ARBA00038905"/>
    </source>
</evidence>
<dbReference type="AlphaFoldDB" id="A0A1H3CVS0"/>
<dbReference type="NCBIfam" id="TIGR00586">
    <property type="entry name" value="mutt"/>
    <property type="match status" value="1"/>
</dbReference>
<dbReference type="PANTHER" id="PTHR47707">
    <property type="entry name" value="8-OXO-DGTP DIPHOSPHATASE"/>
    <property type="match status" value="1"/>
</dbReference>
<dbReference type="GO" id="GO:0006260">
    <property type="term" value="P:DNA replication"/>
    <property type="evidence" value="ECO:0007669"/>
    <property type="project" value="UniProtKB-KW"/>
</dbReference>
<sequence>MKEVHVAVAVIVRGSRVLIARRPDHVHQGGLLEFPGGKVEPGETVQAALVREIDEETGLRVPPESLSPVIAIRHDYGDKRVLLDVWRTSAVEGEPVGREGQPVDWMAVDTLQDEDFPAANRPIIRALKLPPYLAISGVFGNLVDGLRHLEGQLEQQRPGMVILRAPWLGDSDYRELALSARNLCREMGVSLILHGGVQRLEPVAADGIHLSWAEASQLTCRPVPEGVWLGVSCHNAEELAHAVALGADYATLGPVQATSSHPDADPIGWSRFQALAAQASIPLYALGGMATDDIAVAQQCGGQGCAGISSWW</sequence>
<dbReference type="SUPFAM" id="SSF51391">
    <property type="entry name" value="Thiamin phosphate synthase"/>
    <property type="match status" value="1"/>
</dbReference>
<keyword evidence="21" id="KW-1185">Reference proteome</keyword>
<feature type="binding site" evidence="17">
    <location>
        <begin position="33"/>
        <end position="36"/>
    </location>
    <ligand>
        <name>8-oxo-dGTP</name>
        <dbReference type="ChEBI" id="CHEBI:77896"/>
    </ligand>
</feature>